<reference evidence="2" key="2">
    <citation type="submission" date="2021-02" db="EMBL/GenBank/DDBJ databases">
        <authorList>
            <person name="Kimball J.A."/>
            <person name="Haas M.W."/>
            <person name="Macchietto M."/>
            <person name="Kono T."/>
            <person name="Duquette J."/>
            <person name="Shao M."/>
        </authorList>
    </citation>
    <scope>NUCLEOTIDE SEQUENCE</scope>
    <source>
        <tissue evidence="2">Fresh leaf tissue</tissue>
    </source>
</reference>
<dbReference type="EMBL" id="JAAALK010000288">
    <property type="protein sequence ID" value="KAG8051946.1"/>
    <property type="molecule type" value="Genomic_DNA"/>
</dbReference>
<evidence type="ECO:0000256" key="1">
    <source>
        <dbReference type="SAM" id="MobiDB-lite"/>
    </source>
</evidence>
<gene>
    <name evidence="2" type="ORF">GUJ93_ZPchr0001g32316</name>
</gene>
<evidence type="ECO:0000313" key="2">
    <source>
        <dbReference type="EMBL" id="KAG8051946.1"/>
    </source>
</evidence>
<keyword evidence="3" id="KW-1185">Reference proteome</keyword>
<name>A0A8J5V9T7_ZIZPA</name>
<dbReference type="AlphaFoldDB" id="A0A8J5V9T7"/>
<accession>A0A8J5V9T7</accession>
<proteinExistence type="predicted"/>
<sequence>MPATTVAGADDIHGNDRSTTMIVLSHFPHCVPFPPPRRLHSLLHLFGLAPLPGRRLALPHRRLHLAPPPLPCRRLALACHLHPTSDSPRPCLPATTSTSPRHLRPADCRLAPPCHLCLTTASPWPAPPPGHNPITAHQKNPSTAFYL</sequence>
<organism evidence="2 3">
    <name type="scientific">Zizania palustris</name>
    <name type="common">Northern wild rice</name>
    <dbReference type="NCBI Taxonomy" id="103762"/>
    <lineage>
        <taxon>Eukaryota</taxon>
        <taxon>Viridiplantae</taxon>
        <taxon>Streptophyta</taxon>
        <taxon>Embryophyta</taxon>
        <taxon>Tracheophyta</taxon>
        <taxon>Spermatophyta</taxon>
        <taxon>Magnoliopsida</taxon>
        <taxon>Liliopsida</taxon>
        <taxon>Poales</taxon>
        <taxon>Poaceae</taxon>
        <taxon>BOP clade</taxon>
        <taxon>Oryzoideae</taxon>
        <taxon>Oryzeae</taxon>
        <taxon>Zizaniinae</taxon>
        <taxon>Zizania</taxon>
    </lineage>
</organism>
<reference evidence="2" key="1">
    <citation type="journal article" date="2021" name="bioRxiv">
        <title>Whole Genome Assembly and Annotation of Northern Wild Rice, Zizania palustris L., Supports a Whole Genome Duplication in the Zizania Genus.</title>
        <authorList>
            <person name="Haas M."/>
            <person name="Kono T."/>
            <person name="Macchietto M."/>
            <person name="Millas R."/>
            <person name="McGilp L."/>
            <person name="Shao M."/>
            <person name="Duquette J."/>
            <person name="Hirsch C.N."/>
            <person name="Kimball J."/>
        </authorList>
    </citation>
    <scope>NUCLEOTIDE SEQUENCE</scope>
    <source>
        <tissue evidence="2">Fresh leaf tissue</tissue>
    </source>
</reference>
<feature type="region of interest" description="Disordered" evidence="1">
    <location>
        <begin position="128"/>
        <end position="147"/>
    </location>
</feature>
<evidence type="ECO:0000313" key="3">
    <source>
        <dbReference type="Proteomes" id="UP000729402"/>
    </source>
</evidence>
<feature type="compositionally biased region" description="Polar residues" evidence="1">
    <location>
        <begin position="135"/>
        <end position="147"/>
    </location>
</feature>
<comment type="caution">
    <text evidence="2">The sequence shown here is derived from an EMBL/GenBank/DDBJ whole genome shotgun (WGS) entry which is preliminary data.</text>
</comment>
<dbReference type="Proteomes" id="UP000729402">
    <property type="component" value="Unassembled WGS sequence"/>
</dbReference>
<protein>
    <submittedName>
        <fullName evidence="2">Uncharacterized protein</fullName>
    </submittedName>
</protein>